<dbReference type="Pfam" id="PF17917">
    <property type="entry name" value="RT_RNaseH"/>
    <property type="match status" value="1"/>
</dbReference>
<feature type="region of interest" description="Disordered" evidence="12">
    <location>
        <begin position="1796"/>
        <end position="1850"/>
    </location>
</feature>
<dbReference type="InterPro" id="IPR003309">
    <property type="entry name" value="SCAN_dom"/>
</dbReference>
<evidence type="ECO:0000256" key="5">
    <source>
        <dbReference type="ARBA" id="ARBA00022695"/>
    </source>
</evidence>
<dbReference type="CDD" id="cd01647">
    <property type="entry name" value="RT_LTR"/>
    <property type="match status" value="1"/>
</dbReference>
<evidence type="ECO:0000256" key="4">
    <source>
        <dbReference type="ARBA" id="ARBA00022679"/>
    </source>
</evidence>
<dbReference type="SUPFAM" id="SSF56672">
    <property type="entry name" value="DNA/RNA polymerases"/>
    <property type="match status" value="1"/>
</dbReference>
<protein>
    <recommendedName>
        <fullName evidence="10">Gypsy retrotransposon integrase-like protein 1</fullName>
        <ecNumber evidence="3">2.7.7.49</ecNumber>
        <ecNumber evidence="2">3.1.26.4</ecNumber>
    </recommendedName>
</protein>
<dbReference type="FunFam" id="3.10.20.370:FF:000001">
    <property type="entry name" value="Retrovirus-related Pol polyprotein from transposon 17.6-like protein"/>
    <property type="match status" value="1"/>
</dbReference>
<feature type="region of interest" description="Disordered" evidence="12">
    <location>
        <begin position="246"/>
        <end position="328"/>
    </location>
</feature>
<dbReference type="PROSITE" id="PS50158">
    <property type="entry name" value="ZF_CCHC"/>
    <property type="match status" value="1"/>
</dbReference>
<dbReference type="FunFam" id="1.10.340.70:FF:000001">
    <property type="entry name" value="Retrovirus-related Pol polyprotein from transposon gypsy-like Protein"/>
    <property type="match status" value="1"/>
</dbReference>
<evidence type="ECO:0000259" key="13">
    <source>
        <dbReference type="PROSITE" id="PS50158"/>
    </source>
</evidence>
<keyword evidence="4" id="KW-0808">Transferase</keyword>
<dbReference type="GO" id="GO:0008270">
    <property type="term" value="F:zinc ion binding"/>
    <property type="evidence" value="ECO:0007669"/>
    <property type="project" value="UniProtKB-KW"/>
</dbReference>
<evidence type="ECO:0000256" key="7">
    <source>
        <dbReference type="ARBA" id="ARBA00022759"/>
    </source>
</evidence>
<dbReference type="GO" id="GO:0003964">
    <property type="term" value="F:RNA-directed DNA polymerase activity"/>
    <property type="evidence" value="ECO:0007669"/>
    <property type="project" value="UniProtKB-KW"/>
</dbReference>
<dbReference type="InterPro" id="IPR001878">
    <property type="entry name" value="Znf_CCHC"/>
</dbReference>
<feature type="domain" description="SCAN box" evidence="14">
    <location>
        <begin position="529"/>
        <end position="569"/>
    </location>
</feature>
<dbReference type="Gene3D" id="2.40.70.10">
    <property type="entry name" value="Acid Proteases"/>
    <property type="match status" value="1"/>
</dbReference>
<feature type="compositionally biased region" description="Basic and acidic residues" evidence="12">
    <location>
        <begin position="307"/>
        <end position="316"/>
    </location>
</feature>
<dbReference type="Pfam" id="PF02023">
    <property type="entry name" value="SCAN"/>
    <property type="match status" value="1"/>
</dbReference>
<dbReference type="PROSITE" id="PS50878">
    <property type="entry name" value="RT_POL"/>
    <property type="match status" value="1"/>
</dbReference>
<keyword evidence="11" id="KW-0479">Metal-binding</keyword>
<evidence type="ECO:0000256" key="11">
    <source>
        <dbReference type="PROSITE-ProRule" id="PRU00047"/>
    </source>
</evidence>
<evidence type="ECO:0000256" key="12">
    <source>
        <dbReference type="SAM" id="MobiDB-lite"/>
    </source>
</evidence>
<feature type="compositionally biased region" description="Basic and acidic residues" evidence="12">
    <location>
        <begin position="2098"/>
        <end position="2109"/>
    </location>
</feature>
<feature type="compositionally biased region" description="Basic and acidic residues" evidence="12">
    <location>
        <begin position="355"/>
        <end position="374"/>
    </location>
</feature>
<dbReference type="PROSITE" id="PS50994">
    <property type="entry name" value="INTEGRASE"/>
    <property type="match status" value="1"/>
</dbReference>
<dbReference type="InterPro" id="IPR041373">
    <property type="entry name" value="RT_RNaseH"/>
</dbReference>
<dbReference type="GO" id="GO:0003676">
    <property type="term" value="F:nucleic acid binding"/>
    <property type="evidence" value="ECO:0007669"/>
    <property type="project" value="InterPro"/>
</dbReference>
<name>A0A9W7X292_TRIRA</name>
<dbReference type="InterPro" id="IPR000477">
    <property type="entry name" value="RT_dom"/>
</dbReference>
<dbReference type="InterPro" id="IPR054465">
    <property type="entry name" value="Integrase_p58-like_C"/>
</dbReference>
<organism evidence="17 18">
    <name type="scientific">Triplophysa rosa</name>
    <name type="common">Cave loach</name>
    <dbReference type="NCBI Taxonomy" id="992332"/>
    <lineage>
        <taxon>Eukaryota</taxon>
        <taxon>Metazoa</taxon>
        <taxon>Chordata</taxon>
        <taxon>Craniata</taxon>
        <taxon>Vertebrata</taxon>
        <taxon>Euteleostomi</taxon>
        <taxon>Actinopterygii</taxon>
        <taxon>Neopterygii</taxon>
        <taxon>Teleostei</taxon>
        <taxon>Ostariophysi</taxon>
        <taxon>Cypriniformes</taxon>
        <taxon>Nemacheilidae</taxon>
        <taxon>Triplophysa</taxon>
    </lineage>
</organism>
<dbReference type="SUPFAM" id="SSF47353">
    <property type="entry name" value="Retrovirus capsid dimerization domain-like"/>
    <property type="match status" value="1"/>
</dbReference>
<evidence type="ECO:0000313" key="17">
    <source>
        <dbReference type="EMBL" id="KAI7812479.1"/>
    </source>
</evidence>
<feature type="region of interest" description="Disordered" evidence="12">
    <location>
        <begin position="582"/>
        <end position="666"/>
    </location>
</feature>
<evidence type="ECO:0000256" key="1">
    <source>
        <dbReference type="ARBA" id="ARBA00010879"/>
    </source>
</evidence>
<feature type="compositionally biased region" description="Polar residues" evidence="12">
    <location>
        <begin position="263"/>
        <end position="272"/>
    </location>
</feature>
<dbReference type="Gene3D" id="3.30.70.270">
    <property type="match status" value="2"/>
</dbReference>
<dbReference type="Pfam" id="PF17921">
    <property type="entry name" value="Integrase_H2C2"/>
    <property type="match status" value="1"/>
</dbReference>
<dbReference type="InterPro" id="IPR043128">
    <property type="entry name" value="Rev_trsase/Diguanyl_cyclase"/>
</dbReference>
<accession>A0A9W7X292</accession>
<dbReference type="InterPro" id="IPR043502">
    <property type="entry name" value="DNA/RNA_pol_sf"/>
</dbReference>
<feature type="compositionally biased region" description="Basic residues" evidence="12">
    <location>
        <begin position="273"/>
        <end position="283"/>
    </location>
</feature>
<dbReference type="Pfam" id="PF00078">
    <property type="entry name" value="RVT_1"/>
    <property type="match status" value="1"/>
</dbReference>
<dbReference type="InterPro" id="IPR021109">
    <property type="entry name" value="Peptidase_aspartic_dom_sf"/>
</dbReference>
<dbReference type="PANTHER" id="PTHR37984">
    <property type="entry name" value="PROTEIN CBG26694"/>
    <property type="match status" value="1"/>
</dbReference>
<dbReference type="InterPro" id="IPR050951">
    <property type="entry name" value="Retrovirus_Pol_polyprotein"/>
</dbReference>
<feature type="region of interest" description="Disordered" evidence="12">
    <location>
        <begin position="341"/>
        <end position="383"/>
    </location>
</feature>
<dbReference type="PANTHER" id="PTHR37984:SF5">
    <property type="entry name" value="PROTEIN NYNRIN-LIKE"/>
    <property type="match status" value="1"/>
</dbReference>
<dbReference type="InterPro" id="IPR036397">
    <property type="entry name" value="RNaseH_sf"/>
</dbReference>
<keyword evidence="8" id="KW-0378">Hydrolase</keyword>
<dbReference type="InterPro" id="IPR041588">
    <property type="entry name" value="Integrase_H2C2"/>
</dbReference>
<dbReference type="GO" id="GO:0004523">
    <property type="term" value="F:RNA-DNA hybrid ribonuclease activity"/>
    <property type="evidence" value="ECO:0007669"/>
    <property type="project" value="UniProtKB-EC"/>
</dbReference>
<dbReference type="InterPro" id="IPR038269">
    <property type="entry name" value="SCAN_sf"/>
</dbReference>
<feature type="domain" description="CCHC-type" evidence="13">
    <location>
        <begin position="670"/>
        <end position="684"/>
    </location>
</feature>
<dbReference type="FunFam" id="3.30.420.10:FF:000032">
    <property type="entry name" value="Retrovirus-related Pol polyprotein from transposon 297-like Protein"/>
    <property type="match status" value="1"/>
</dbReference>
<dbReference type="Gene3D" id="1.10.340.70">
    <property type="match status" value="1"/>
</dbReference>
<feature type="domain" description="Reverse transcriptase" evidence="15">
    <location>
        <begin position="1367"/>
        <end position="1545"/>
    </location>
</feature>
<evidence type="ECO:0000313" key="18">
    <source>
        <dbReference type="Proteomes" id="UP001059041"/>
    </source>
</evidence>
<feature type="compositionally biased region" description="Pro residues" evidence="12">
    <location>
        <begin position="1838"/>
        <end position="1850"/>
    </location>
</feature>
<keyword evidence="18" id="KW-1185">Reference proteome</keyword>
<feature type="compositionally biased region" description="Pro residues" evidence="12">
    <location>
        <begin position="590"/>
        <end position="612"/>
    </location>
</feature>
<keyword evidence="6" id="KW-0540">Nuclease</keyword>
<keyword evidence="11" id="KW-0862">Zinc</keyword>
<dbReference type="EC" id="3.1.26.4" evidence="2"/>
<dbReference type="Proteomes" id="UP001059041">
    <property type="component" value="Linkage Group LG2"/>
</dbReference>
<dbReference type="CDD" id="cd09274">
    <property type="entry name" value="RNase_HI_RT_Ty3"/>
    <property type="match status" value="1"/>
</dbReference>
<feature type="domain" description="Integrase catalytic" evidence="16">
    <location>
        <begin position="985"/>
        <end position="1143"/>
    </location>
</feature>
<evidence type="ECO:0000256" key="8">
    <source>
        <dbReference type="ARBA" id="ARBA00022801"/>
    </source>
</evidence>
<dbReference type="Gene3D" id="3.10.10.10">
    <property type="entry name" value="HIV Type 1 Reverse Transcriptase, subunit A, domain 1"/>
    <property type="match status" value="1"/>
</dbReference>
<dbReference type="FunFam" id="3.30.70.270:FF:000020">
    <property type="entry name" value="Transposon Tf2-6 polyprotein-like Protein"/>
    <property type="match status" value="1"/>
</dbReference>
<comment type="similarity">
    <text evidence="1">Belongs to the beta type-B retroviral polymerase family. HERV class-II K(HML-2) pol subfamily.</text>
</comment>
<feature type="compositionally biased region" description="Basic and acidic residues" evidence="12">
    <location>
        <begin position="246"/>
        <end position="259"/>
    </location>
</feature>
<dbReference type="Pfam" id="PF00665">
    <property type="entry name" value="rve"/>
    <property type="match status" value="1"/>
</dbReference>
<evidence type="ECO:0000256" key="6">
    <source>
        <dbReference type="ARBA" id="ARBA00022722"/>
    </source>
</evidence>
<evidence type="ECO:0000259" key="14">
    <source>
        <dbReference type="PROSITE" id="PS50804"/>
    </source>
</evidence>
<feature type="compositionally biased region" description="Gly residues" evidence="12">
    <location>
        <begin position="831"/>
        <end position="840"/>
    </location>
</feature>
<evidence type="ECO:0000259" key="15">
    <source>
        <dbReference type="PROSITE" id="PS50878"/>
    </source>
</evidence>
<dbReference type="Gene3D" id="3.30.420.10">
    <property type="entry name" value="Ribonuclease H-like superfamily/Ribonuclease H"/>
    <property type="match status" value="1"/>
</dbReference>
<dbReference type="Gene3D" id="1.10.4020.10">
    <property type="entry name" value="DNA breaking-rejoining enzymes"/>
    <property type="match status" value="1"/>
</dbReference>
<dbReference type="PROSITE" id="PS50804">
    <property type="entry name" value="SCAN_BOX"/>
    <property type="match status" value="1"/>
</dbReference>
<evidence type="ECO:0000256" key="3">
    <source>
        <dbReference type="ARBA" id="ARBA00012493"/>
    </source>
</evidence>
<proteinExistence type="inferred from homology"/>
<evidence type="ECO:0000256" key="2">
    <source>
        <dbReference type="ARBA" id="ARBA00012180"/>
    </source>
</evidence>
<keyword evidence="7" id="KW-0255">Endonuclease</keyword>
<feature type="region of interest" description="Disordered" evidence="12">
    <location>
        <begin position="2088"/>
        <end position="2109"/>
    </location>
</feature>
<reference evidence="17" key="1">
    <citation type="submission" date="2021-02" db="EMBL/GenBank/DDBJ databases">
        <title>Comparative genomics reveals that relaxation of natural selection precedes convergent phenotypic evolution of cavefish.</title>
        <authorList>
            <person name="Peng Z."/>
        </authorList>
    </citation>
    <scope>NUCLEOTIDE SEQUENCE</scope>
    <source>
        <tissue evidence="17">Muscle</tissue>
    </source>
</reference>
<comment type="caution">
    <text evidence="17">The sequence shown here is derived from an EMBL/GenBank/DDBJ whole genome shotgun (WGS) entry which is preliminary data.</text>
</comment>
<dbReference type="EMBL" id="JAFHDT010000002">
    <property type="protein sequence ID" value="KAI7812479.1"/>
    <property type="molecule type" value="Genomic_DNA"/>
</dbReference>
<evidence type="ECO:0000256" key="9">
    <source>
        <dbReference type="ARBA" id="ARBA00022918"/>
    </source>
</evidence>
<dbReference type="InterPro" id="IPR012337">
    <property type="entry name" value="RNaseH-like_sf"/>
</dbReference>
<evidence type="ECO:0000259" key="16">
    <source>
        <dbReference type="PROSITE" id="PS50994"/>
    </source>
</evidence>
<keyword evidence="5" id="KW-0548">Nucleotidyltransferase</keyword>
<evidence type="ECO:0000256" key="10">
    <source>
        <dbReference type="ARBA" id="ARBA00039658"/>
    </source>
</evidence>
<keyword evidence="11" id="KW-0863">Zinc-finger</keyword>
<sequence>MAILPFDGKMFLKIMTLQKIAMLVSTTMRENNNAYSVGTFIVKGTEDEQAMKARMFTTDESHDVYRSRNTFGQRGPVNTERQDLLLYNNTKVKRGSSLITHKVPANLKDDANIGAVVLHMGVSGCGSRRSDYEYESLIETVRNASPKKTRPPEMDYINFTSPEDILLYHLRQDSHPLERYVEDFLDVCHQVSWDDRSLDVCFMMGLDDDSHRCLSPEFRDRPMVEFNDLILEMNGSRFCVEEATPDKIDHHPIPPEHKLSAPTHPTISAKSSTKPHSRAKWHGCRGTPVPALRGSAGPAHRSSPEQAPRRSAEPAPRRRPPTSELPLLDQLLREFDPLYPGEEAQIKGDPATLPEDIKGDCGKGGAETREKEVGSRGQMQAPPATPFADVISSLAVLHCEQHQALLQLRADQEARFQAILQAQKEDREAFRSWVDREVQAGGRTEVASGSHLWLTKMGPQDEPEAFLGLFEKAAESSGWPRDRWAIRLLPFLSGESQVAAQQLAPESLLVYDELRRAILQRMAEEGDVEKIVDRMVLEQFATRLPRQTAAWVQCHRPSSLDSAIQLAEDHLVTCPGVGEAIPSASLSHTPTPPPSRPVPAPRARPPGPPRFPPRGRGGTVPRPDDGSSGMQGRTGGSALEEHHPMSPSSPHQAPPPFSAARAAGRSGPACWRCGDPDHFLDRCPMMDVGLMVRVPDAPQAAPGQAGEYQIPVSIGGGTYRALVDSSCNQTSIHQSLIRSVAWDKGRAVKVRCVHGDVVQYPLMSMLIKFKGKKHRVEVAVNPHLRHPLILGTNWPAFPELLRVLCTDVAWGKGNRGRRGLVQAGSTEPGSQGSGSGGGESGIERLILSDRDDFPLEQAQDETLKRAFEHVSSIDGQPVQPARPLAYPYFALRNNRLYRVAQDAQTKEDITQLLVPKSRREMLFQAAHCNPMAGHLGQTNTLNRLMARFFWPGIHDNVRRWCASCRECQLVNPPATPKAPLRPLPLMQVPFERIGMDLIGPLERSARGHRFALVIVDYATRYPEAVALRNISAKCVAEALFRIISRVGIPREVLTDQGTAFMSRTLRELYELLGIKSIRTSVFHPQTDGLVERFNRTLKTMIRKFVHEDAKNWDKWLEPLLFAVREVPQASTGFSPFELLYGRQPRGVLDVLKETWEDGPSTSKNEIQYVMDLRTKLHTLGRLSMENLLQAQDKQSRGYNRGTNLRKFTPGEKVLVLLPTSSSKLLAKWQGPFEVTRQVGDLDYEVVRTDRRGARQIYHLNLLKKWSEEESVMLATVVTGEDDLGPEANVKHQSLALAPGGDHLSPSQLTDVARLQAEFADVFSPLPGRTNLIQHHIETEPGIVVRSRPYRLPEHKKKVVQGELDAMLKLGVIEESNSDWASPIVLVPKTDGSIRFCVDYRKVNAVSKFDAYPMPRIDELLDRLGTARFFSTLDLTKGYWQIPLSPVSKEKTAFTTPFGLHQFVTLPFGLFGAPATFQRLMDRILRPHATYAAAYLDDIIIYSNDWQRHMEHLRAVLGTLRETGLTANPKKCAVGRVEVRYLGFHLGHGQVRPQINKTAAVATCPRPKTKKEVRQFLGLAGYYRRFVPNYSELASPLTDLTKKEAPDPVQWTERCQQAFTQVKAALCGGPLLHSPNFSLPFFLQTDASDRGLGAVLSQEMGGEERPVLYISRKLSKREAKYSTIEKECLAIRWAVLTLRYYLLGREFTLWSDHAPLQWLHRMKDTNTRITRWYLALQPFKFKVIHRPGAQMAVADFLSRRRGRGEAAGRRAPRPESGGGGMWQGVCDLARDLSWPAFEPADKPQPVPSSLPEVFEPVPSGLAEVPEPVPSGLSELPEPAAQPPEPAAKPPVFPLDSAPVFPLDSAPVFPLDSAPVFPLDSAPVIPVDSTPVIPKDPACVVSPGSSSMTSPDSAAVAVVALALACSWAATASFREGGVLSRFPLFLLVFSRSVFIPHDRPHSLTCFVSIIITPARHLPHHGLWKRWSWQVGEDGTRLKLSSATGLFLENFIVKFPSGDSMPLQPVTVRHILSCEGNAFDLSAATLSNEFDDNTCISFQKRHLMNRSFHTAFIYSHFSDYLAWTKKGTNLDGRTPQGKNRRREDNKEDELAK</sequence>
<dbReference type="SUPFAM" id="SSF50630">
    <property type="entry name" value="Acid proteases"/>
    <property type="match status" value="1"/>
</dbReference>
<dbReference type="InterPro" id="IPR001584">
    <property type="entry name" value="Integrase_cat-core"/>
</dbReference>
<feature type="region of interest" description="Disordered" evidence="12">
    <location>
        <begin position="816"/>
        <end position="841"/>
    </location>
</feature>
<dbReference type="GO" id="GO:0015074">
    <property type="term" value="P:DNA integration"/>
    <property type="evidence" value="ECO:0007669"/>
    <property type="project" value="InterPro"/>
</dbReference>
<gene>
    <name evidence="17" type="ORF">IRJ41_002537</name>
</gene>
<dbReference type="SUPFAM" id="SSF53098">
    <property type="entry name" value="Ribonuclease H-like"/>
    <property type="match status" value="1"/>
</dbReference>
<dbReference type="EC" id="2.7.7.49" evidence="3"/>
<dbReference type="Pfam" id="PF22938">
    <property type="entry name" value="Integrase_p58_C"/>
    <property type="match status" value="1"/>
</dbReference>
<keyword evidence="9" id="KW-0695">RNA-directed DNA polymerase</keyword>